<name>A0A485NYB4_LYNPA</name>
<feature type="non-terminal residue" evidence="1">
    <location>
        <position position="1"/>
    </location>
</feature>
<sequence>APGAKRKEDQEEGGHVKKLEANKVVDPLFEKRPKNFILAQDLKPGRALIALSVVHPAAAAKGYPLEQLKLLPKTSQVTQAWED</sequence>
<dbReference type="EMBL" id="CAAGRJ010023893">
    <property type="protein sequence ID" value="VFV37108.1"/>
    <property type="molecule type" value="Genomic_DNA"/>
</dbReference>
<dbReference type="AlphaFoldDB" id="A0A485NYB4"/>
<protein>
    <submittedName>
        <fullName evidence="1">Uncharacterized protein</fullName>
    </submittedName>
</protein>
<organism evidence="1 2">
    <name type="scientific">Lynx pardinus</name>
    <name type="common">Iberian lynx</name>
    <name type="synonym">Felis pardina</name>
    <dbReference type="NCBI Taxonomy" id="191816"/>
    <lineage>
        <taxon>Eukaryota</taxon>
        <taxon>Metazoa</taxon>
        <taxon>Chordata</taxon>
        <taxon>Craniata</taxon>
        <taxon>Vertebrata</taxon>
        <taxon>Euteleostomi</taxon>
        <taxon>Mammalia</taxon>
        <taxon>Eutheria</taxon>
        <taxon>Laurasiatheria</taxon>
        <taxon>Carnivora</taxon>
        <taxon>Feliformia</taxon>
        <taxon>Felidae</taxon>
        <taxon>Felinae</taxon>
        <taxon>Lynx</taxon>
    </lineage>
</organism>
<keyword evidence="2" id="KW-1185">Reference proteome</keyword>
<reference evidence="1 2" key="1">
    <citation type="submission" date="2019-01" db="EMBL/GenBank/DDBJ databases">
        <authorList>
            <person name="Alioto T."/>
            <person name="Alioto T."/>
        </authorList>
    </citation>
    <scope>NUCLEOTIDE SEQUENCE [LARGE SCALE GENOMIC DNA]</scope>
</reference>
<evidence type="ECO:0000313" key="1">
    <source>
        <dbReference type="EMBL" id="VFV37108.1"/>
    </source>
</evidence>
<proteinExistence type="predicted"/>
<evidence type="ECO:0000313" key="2">
    <source>
        <dbReference type="Proteomes" id="UP000386466"/>
    </source>
</evidence>
<gene>
    <name evidence="1" type="ORF">LYPA_23C002475</name>
</gene>
<accession>A0A485NYB4</accession>
<dbReference type="Proteomes" id="UP000386466">
    <property type="component" value="Unassembled WGS sequence"/>
</dbReference>